<name>A0A1R2CPZ0_9CILI</name>
<proteinExistence type="predicted"/>
<dbReference type="AlphaFoldDB" id="A0A1R2CPZ0"/>
<organism evidence="2 3">
    <name type="scientific">Stentor coeruleus</name>
    <dbReference type="NCBI Taxonomy" id="5963"/>
    <lineage>
        <taxon>Eukaryota</taxon>
        <taxon>Sar</taxon>
        <taxon>Alveolata</taxon>
        <taxon>Ciliophora</taxon>
        <taxon>Postciliodesmatophora</taxon>
        <taxon>Heterotrichea</taxon>
        <taxon>Heterotrichida</taxon>
        <taxon>Stentoridae</taxon>
        <taxon>Stentor</taxon>
    </lineage>
</organism>
<protein>
    <submittedName>
        <fullName evidence="2">Uncharacterized protein</fullName>
    </submittedName>
</protein>
<evidence type="ECO:0000256" key="1">
    <source>
        <dbReference type="SAM" id="Coils"/>
    </source>
</evidence>
<dbReference type="EMBL" id="MPUH01000089">
    <property type="protein sequence ID" value="OMJ91061.1"/>
    <property type="molecule type" value="Genomic_DNA"/>
</dbReference>
<evidence type="ECO:0000313" key="2">
    <source>
        <dbReference type="EMBL" id="OMJ91061.1"/>
    </source>
</evidence>
<dbReference type="OrthoDB" id="10608470at2759"/>
<accession>A0A1R2CPZ0</accession>
<comment type="caution">
    <text evidence="2">The sequence shown here is derived from an EMBL/GenBank/DDBJ whole genome shotgun (WGS) entry which is preliminary data.</text>
</comment>
<gene>
    <name evidence="2" type="ORF">SteCoe_6417</name>
</gene>
<dbReference type="Proteomes" id="UP000187209">
    <property type="component" value="Unassembled WGS sequence"/>
</dbReference>
<feature type="coiled-coil region" evidence="1">
    <location>
        <begin position="112"/>
        <end position="139"/>
    </location>
</feature>
<reference evidence="2 3" key="1">
    <citation type="submission" date="2016-11" db="EMBL/GenBank/DDBJ databases">
        <title>The macronuclear genome of Stentor coeruleus: a giant cell with tiny introns.</title>
        <authorList>
            <person name="Slabodnick M."/>
            <person name="Ruby J.G."/>
            <person name="Reiff S.B."/>
            <person name="Swart E.C."/>
            <person name="Gosai S."/>
            <person name="Prabakaran S."/>
            <person name="Witkowska E."/>
            <person name="Larue G.E."/>
            <person name="Fisher S."/>
            <person name="Freeman R.M."/>
            <person name="Gunawardena J."/>
            <person name="Chu W."/>
            <person name="Stover N.A."/>
            <person name="Gregory B.D."/>
            <person name="Nowacki M."/>
            <person name="Derisi J."/>
            <person name="Roy S.W."/>
            <person name="Marshall W.F."/>
            <person name="Sood P."/>
        </authorList>
    </citation>
    <scope>NUCLEOTIDE SEQUENCE [LARGE SCALE GENOMIC DNA]</scope>
    <source>
        <strain evidence="2">WM001</strain>
    </source>
</reference>
<feature type="coiled-coil region" evidence="1">
    <location>
        <begin position="213"/>
        <end position="268"/>
    </location>
</feature>
<evidence type="ECO:0000313" key="3">
    <source>
        <dbReference type="Proteomes" id="UP000187209"/>
    </source>
</evidence>
<sequence length="331" mass="38304">MQDFRASKVISSIKSKNSNKECDSCKTIEILKHQACREMCLADSIKEQSLVAQKIGRSLSKPIGNLLNKIFFPSHIDFTSRLNTLEKNIEDLQHISEDLPIFAKKISNVEQNIDTERKLKFLEEKLNRIEDVLNTRAAEIYDLKEQVQMLEIPKDNGVPVGDLSVYKEELKRQRKYLDEKKGANDQMRLDIIKLKKDRSARVQKVKKDIDDEVQNVKSKNKYLEKMIERLEILQKGINDRTRLSITSIENLQDSVKILQQEQRTISNLPPADLIMISKTVFSSYRSMKEMQENCIVSINNCLEKLKVFPTLLPQIKEIQEEIAKNTGKPDN</sequence>
<keyword evidence="1" id="KW-0175">Coiled coil</keyword>
<keyword evidence="3" id="KW-1185">Reference proteome</keyword>